<keyword evidence="10" id="KW-0732">Signal</keyword>
<feature type="binding site" description="axial binding residue" evidence="9">
    <location>
        <position position="197"/>
    </location>
    <ligand>
        <name>heme c</name>
        <dbReference type="ChEBI" id="CHEBI:61717"/>
        <label>2</label>
    </ligand>
    <ligandPart>
        <name>Fe</name>
        <dbReference type="ChEBI" id="CHEBI:18248"/>
    </ligandPart>
</feature>
<dbReference type="InterPro" id="IPR024167">
    <property type="entry name" value="Cytochrome_c4-like"/>
</dbReference>
<evidence type="ECO:0000256" key="9">
    <source>
        <dbReference type="PIRSR" id="PIRSR000005-2"/>
    </source>
</evidence>
<keyword evidence="6" id="KW-0249">Electron transport</keyword>
<dbReference type="Gene3D" id="1.10.760.10">
    <property type="entry name" value="Cytochrome c-like domain"/>
    <property type="match status" value="2"/>
</dbReference>
<feature type="signal peptide" evidence="10">
    <location>
        <begin position="1"/>
        <end position="25"/>
    </location>
</feature>
<keyword evidence="5" id="KW-0574">Periplasm</keyword>
<dbReference type="EMBL" id="BMDI01000002">
    <property type="protein sequence ID" value="GGI19554.1"/>
    <property type="molecule type" value="Genomic_DNA"/>
</dbReference>
<dbReference type="PROSITE" id="PS51007">
    <property type="entry name" value="CYTC"/>
    <property type="match status" value="2"/>
</dbReference>
<feature type="binding site" description="axial binding residue" evidence="9">
    <location>
        <position position="157"/>
    </location>
    <ligand>
        <name>heme c</name>
        <dbReference type="ChEBI" id="CHEBI:61717"/>
        <label>2</label>
    </ligand>
    <ligandPart>
        <name>Fe</name>
        <dbReference type="ChEBI" id="CHEBI:18248"/>
    </ligandPart>
</feature>
<dbReference type="Proteomes" id="UP000642180">
    <property type="component" value="Unassembled WGS sequence"/>
</dbReference>
<evidence type="ECO:0000256" key="10">
    <source>
        <dbReference type="SAM" id="SignalP"/>
    </source>
</evidence>
<feature type="binding site" description="covalent" evidence="8">
    <location>
        <position position="58"/>
    </location>
    <ligand>
        <name>heme c</name>
        <dbReference type="ChEBI" id="CHEBI:61717"/>
        <label>1</label>
    </ligand>
</feature>
<keyword evidence="7 9" id="KW-0408">Iron</keyword>
<evidence type="ECO:0000256" key="2">
    <source>
        <dbReference type="ARBA" id="ARBA00022448"/>
    </source>
</evidence>
<dbReference type="GO" id="GO:0020037">
    <property type="term" value="F:heme binding"/>
    <property type="evidence" value="ECO:0007669"/>
    <property type="project" value="InterPro"/>
</dbReference>
<comment type="caution">
    <text evidence="12">The sequence shown here is derived from an EMBL/GenBank/DDBJ whole genome shotgun (WGS) entry which is preliminary data.</text>
</comment>
<dbReference type="PIRSF" id="PIRSF000005">
    <property type="entry name" value="Cytochrome_c4"/>
    <property type="match status" value="1"/>
</dbReference>
<dbReference type="InterPro" id="IPR009056">
    <property type="entry name" value="Cyt_c-like_dom"/>
</dbReference>
<dbReference type="GO" id="GO:0042597">
    <property type="term" value="C:periplasmic space"/>
    <property type="evidence" value="ECO:0007669"/>
    <property type="project" value="UniProtKB-SubCell"/>
</dbReference>
<keyword evidence="13" id="KW-1185">Reference proteome</keyword>
<feature type="chain" id="PRO_5035170927" evidence="10">
    <location>
        <begin position="26"/>
        <end position="220"/>
    </location>
</feature>
<evidence type="ECO:0000256" key="7">
    <source>
        <dbReference type="ARBA" id="ARBA00023004"/>
    </source>
</evidence>
<proteinExistence type="predicted"/>
<dbReference type="Pfam" id="PF00034">
    <property type="entry name" value="Cytochrom_C"/>
    <property type="match status" value="2"/>
</dbReference>
<organism evidence="12 13">
    <name type="scientific">Oxalicibacterium faecigallinarum</name>
    <dbReference type="NCBI Taxonomy" id="573741"/>
    <lineage>
        <taxon>Bacteria</taxon>
        <taxon>Pseudomonadati</taxon>
        <taxon>Pseudomonadota</taxon>
        <taxon>Betaproteobacteria</taxon>
        <taxon>Burkholderiales</taxon>
        <taxon>Oxalobacteraceae</taxon>
        <taxon>Oxalicibacterium</taxon>
    </lineage>
</organism>
<dbReference type="RefSeq" id="WP_188381185.1">
    <property type="nucleotide sequence ID" value="NZ_BMDI01000002.1"/>
</dbReference>
<sequence>MNRVCLPVVQSFFAAMLLVVSSAYAAEPPPATKPDPAKGEMLYNMGDNARNVTACITCHGPAGNASLPENPKLSAQVGAYIHKQLVNFKNGDRHNPIMEPIAKGMTEEDIQNIVAYLAKSSKPSPGAARNKDSVELGRKIFRGGIAEKHVPACAACHSANGAGIPAQFPRLAGQHQTYTEAQLMAFRSGARKNSEQMTQIVQRMSDAEIKAVADYVAGLK</sequence>
<feature type="domain" description="Cytochrome c" evidence="11">
    <location>
        <begin position="34"/>
        <end position="121"/>
    </location>
</feature>
<dbReference type="InterPro" id="IPR036909">
    <property type="entry name" value="Cyt_c-like_dom_sf"/>
</dbReference>
<dbReference type="PANTHER" id="PTHR33751">
    <property type="entry name" value="CBB3-TYPE CYTOCHROME C OXIDASE SUBUNIT FIXP"/>
    <property type="match status" value="1"/>
</dbReference>
<comment type="PTM">
    <text evidence="8">Binds 2 heme c groups covalently per subunit.</text>
</comment>
<evidence type="ECO:0000259" key="11">
    <source>
        <dbReference type="PROSITE" id="PS51007"/>
    </source>
</evidence>
<reference evidence="13" key="1">
    <citation type="journal article" date="2019" name="Int. J. Syst. Evol. Microbiol.">
        <title>The Global Catalogue of Microorganisms (GCM) 10K type strain sequencing project: providing services to taxonomists for standard genome sequencing and annotation.</title>
        <authorList>
            <consortium name="The Broad Institute Genomics Platform"/>
            <consortium name="The Broad Institute Genome Sequencing Center for Infectious Disease"/>
            <person name="Wu L."/>
            <person name="Ma J."/>
        </authorList>
    </citation>
    <scope>NUCLEOTIDE SEQUENCE [LARGE SCALE GENOMIC DNA]</scope>
    <source>
        <strain evidence="13">CCM 2767</strain>
    </source>
</reference>
<accession>A0A8J3AYI8</accession>
<evidence type="ECO:0000256" key="3">
    <source>
        <dbReference type="ARBA" id="ARBA00022617"/>
    </source>
</evidence>
<evidence type="ECO:0000256" key="4">
    <source>
        <dbReference type="ARBA" id="ARBA00022723"/>
    </source>
</evidence>
<dbReference type="AlphaFoldDB" id="A0A8J3AYI8"/>
<feature type="binding site" description="axial binding residue" evidence="9">
    <location>
        <position position="59"/>
    </location>
    <ligand>
        <name>heme c</name>
        <dbReference type="ChEBI" id="CHEBI:61717"/>
        <label>1</label>
    </ligand>
    <ligandPart>
        <name>Fe</name>
        <dbReference type="ChEBI" id="CHEBI:18248"/>
    </ligandPart>
</feature>
<feature type="binding site" description="covalent" evidence="8">
    <location>
        <position position="153"/>
    </location>
    <ligand>
        <name>heme c</name>
        <dbReference type="ChEBI" id="CHEBI:61717"/>
        <label>2</label>
    </ligand>
</feature>
<evidence type="ECO:0000313" key="13">
    <source>
        <dbReference type="Proteomes" id="UP000642180"/>
    </source>
</evidence>
<feature type="binding site" description="covalent" evidence="8">
    <location>
        <position position="156"/>
    </location>
    <ligand>
        <name>heme c</name>
        <dbReference type="ChEBI" id="CHEBI:61717"/>
        <label>2</label>
    </ligand>
</feature>
<evidence type="ECO:0000256" key="8">
    <source>
        <dbReference type="PIRSR" id="PIRSR000005-1"/>
    </source>
</evidence>
<comment type="subcellular location">
    <subcellularLocation>
        <location evidence="1">Periplasm</location>
    </subcellularLocation>
</comment>
<dbReference type="InterPro" id="IPR050597">
    <property type="entry name" value="Cytochrome_c_Oxidase_Subunit"/>
</dbReference>
<keyword evidence="2" id="KW-0813">Transport</keyword>
<keyword evidence="3 8" id="KW-0349">Heme</keyword>
<protein>
    <submittedName>
        <fullName evidence="12">Cytochrome c</fullName>
    </submittedName>
</protein>
<feature type="binding site" description="axial binding residue" evidence="9">
    <location>
        <position position="98"/>
    </location>
    <ligand>
        <name>heme c</name>
        <dbReference type="ChEBI" id="CHEBI:61717"/>
        <label>1</label>
    </ligand>
    <ligandPart>
        <name>Fe</name>
        <dbReference type="ChEBI" id="CHEBI:18248"/>
    </ligandPart>
</feature>
<name>A0A8J3AYI8_9BURK</name>
<evidence type="ECO:0000256" key="6">
    <source>
        <dbReference type="ARBA" id="ARBA00022982"/>
    </source>
</evidence>
<feature type="binding site" description="covalent" evidence="8">
    <location>
        <position position="55"/>
    </location>
    <ligand>
        <name>heme c</name>
        <dbReference type="ChEBI" id="CHEBI:61717"/>
        <label>1</label>
    </ligand>
</feature>
<feature type="domain" description="Cytochrome c" evidence="11">
    <location>
        <begin position="132"/>
        <end position="220"/>
    </location>
</feature>
<gene>
    <name evidence="12" type="ORF">GCM10008066_19610</name>
</gene>
<dbReference type="SUPFAM" id="SSF46626">
    <property type="entry name" value="Cytochrome c"/>
    <property type="match status" value="2"/>
</dbReference>
<evidence type="ECO:0000313" key="12">
    <source>
        <dbReference type="EMBL" id="GGI19554.1"/>
    </source>
</evidence>
<dbReference type="PANTHER" id="PTHR33751:SF9">
    <property type="entry name" value="CYTOCHROME C4"/>
    <property type="match status" value="1"/>
</dbReference>
<dbReference type="GO" id="GO:0005506">
    <property type="term" value="F:iron ion binding"/>
    <property type="evidence" value="ECO:0007669"/>
    <property type="project" value="InterPro"/>
</dbReference>
<evidence type="ECO:0000256" key="1">
    <source>
        <dbReference type="ARBA" id="ARBA00004418"/>
    </source>
</evidence>
<evidence type="ECO:0000256" key="5">
    <source>
        <dbReference type="ARBA" id="ARBA00022764"/>
    </source>
</evidence>
<keyword evidence="4 9" id="KW-0479">Metal-binding</keyword>
<dbReference type="GO" id="GO:0009055">
    <property type="term" value="F:electron transfer activity"/>
    <property type="evidence" value="ECO:0007669"/>
    <property type="project" value="InterPro"/>
</dbReference>